<feature type="domain" description="Methyl-accepting transducer" evidence="6">
    <location>
        <begin position="270"/>
        <end position="499"/>
    </location>
</feature>
<evidence type="ECO:0000256" key="1">
    <source>
        <dbReference type="ARBA" id="ARBA00022481"/>
    </source>
</evidence>
<dbReference type="InterPro" id="IPR051310">
    <property type="entry name" value="MCP_chemotaxis"/>
</dbReference>
<dbReference type="SMART" id="SM00283">
    <property type="entry name" value="MA"/>
    <property type="match status" value="1"/>
</dbReference>
<dbReference type="SMART" id="SM00304">
    <property type="entry name" value="HAMP"/>
    <property type="match status" value="1"/>
</dbReference>
<dbReference type="InterPro" id="IPR003660">
    <property type="entry name" value="HAMP_dom"/>
</dbReference>
<protein>
    <submittedName>
        <fullName evidence="8">Methyl-accepting chemotaxis protein</fullName>
    </submittedName>
</protein>
<dbReference type="PANTHER" id="PTHR43531:SF14">
    <property type="entry name" value="METHYL-ACCEPTING CHEMOTAXIS PROTEIN I-RELATED"/>
    <property type="match status" value="1"/>
</dbReference>
<feature type="region of interest" description="Disordered" evidence="5">
    <location>
        <begin position="517"/>
        <end position="548"/>
    </location>
</feature>
<reference evidence="9" key="1">
    <citation type="journal article" date="2019" name="Int. J. Syst. Evol. Microbiol.">
        <title>The Global Catalogue of Microorganisms (GCM) 10K type strain sequencing project: providing services to taxonomists for standard genome sequencing and annotation.</title>
        <authorList>
            <consortium name="The Broad Institute Genomics Platform"/>
            <consortium name="The Broad Institute Genome Sequencing Center for Infectious Disease"/>
            <person name="Wu L."/>
            <person name="Ma J."/>
        </authorList>
    </citation>
    <scope>NUCLEOTIDE SEQUENCE [LARGE SCALE GENOMIC DNA]</scope>
    <source>
        <strain evidence="9">CGMCC 1.10759</strain>
    </source>
</reference>
<dbReference type="SUPFAM" id="SSF58104">
    <property type="entry name" value="Methyl-accepting chemotaxis protein (MCP) signaling domain"/>
    <property type="match status" value="1"/>
</dbReference>
<accession>A0ABV8SN51</accession>
<dbReference type="PRINTS" id="PR00260">
    <property type="entry name" value="CHEMTRNSDUCR"/>
</dbReference>
<evidence type="ECO:0000256" key="4">
    <source>
        <dbReference type="PROSITE-ProRule" id="PRU00284"/>
    </source>
</evidence>
<dbReference type="PROSITE" id="PS50885">
    <property type="entry name" value="HAMP"/>
    <property type="match status" value="1"/>
</dbReference>
<dbReference type="Gene3D" id="1.10.287.950">
    <property type="entry name" value="Methyl-accepting chemotaxis protein"/>
    <property type="match status" value="1"/>
</dbReference>
<sequence length="548" mass="58146">MLKNLTIRARLQFAFGVVCVLMVIAATVGGLGTRSIVAVADQTMNGELKLAQLATELRVDVLQLRRFEKDVFINIETAGKVQEYRGKWEQSLRDAQQARSEALALASDETRAPLNQLEKELEAYAAGFRNTLAEIQSGSLKTTAEANAAMSKYKQSVHQVDALVLEIVGGANKEAGKVDALMKGHSDSVMTTLVGLTVASLLFAASLSIAITRGIVRPVRSAVQLARSVADGKLGHDFTINSRDEVAELLHELSRMDSKLCEIIGEVHAGAGKVRSTAAELAENNDQLSQRTQGQASSLEETAAAIEEMTAAIKANASSATNASNLARSASEVATAGGKVVTSAVGAMSAINDSSRRIADIISVIDEIAFQTNLLALNAAVEAARAGEMGRGFAVVAGEVRSLAQRSADAAKEIKQLIGDSVEKVRAGSQLVSMSGEQLQQIVESVRRVAGVVEEIASANSQQASGVSQLNDSVSQLDHITQQNAAGTEEIAAASKMMHEQSERLAATVSYFSIPHQPTSIGRQRPQTRTSQAANINEEYESEARYGT</sequence>
<dbReference type="InterPro" id="IPR004089">
    <property type="entry name" value="MCPsignal_dom"/>
</dbReference>
<evidence type="ECO:0000313" key="8">
    <source>
        <dbReference type="EMBL" id="MFC4308373.1"/>
    </source>
</evidence>
<gene>
    <name evidence="8" type="ORF">ACFPN2_04705</name>
</gene>
<dbReference type="CDD" id="cd11386">
    <property type="entry name" value="MCP_signal"/>
    <property type="match status" value="1"/>
</dbReference>
<evidence type="ECO:0000259" key="6">
    <source>
        <dbReference type="PROSITE" id="PS50111"/>
    </source>
</evidence>
<dbReference type="Pfam" id="PF00672">
    <property type="entry name" value="HAMP"/>
    <property type="match status" value="1"/>
</dbReference>
<dbReference type="PROSITE" id="PS50111">
    <property type="entry name" value="CHEMOTAXIS_TRANSDUC_2"/>
    <property type="match status" value="1"/>
</dbReference>
<dbReference type="InterPro" id="IPR004090">
    <property type="entry name" value="Chemotax_Me-accpt_rcpt"/>
</dbReference>
<comment type="similarity">
    <text evidence="3">Belongs to the methyl-accepting chemotaxis (MCP) protein family.</text>
</comment>
<dbReference type="EMBL" id="JBHSDU010000002">
    <property type="protein sequence ID" value="MFC4308373.1"/>
    <property type="molecule type" value="Genomic_DNA"/>
</dbReference>
<keyword evidence="1" id="KW-0488">Methylation</keyword>
<evidence type="ECO:0000256" key="3">
    <source>
        <dbReference type="ARBA" id="ARBA00029447"/>
    </source>
</evidence>
<proteinExistence type="inferred from homology"/>
<dbReference type="Pfam" id="PF00015">
    <property type="entry name" value="MCPsignal"/>
    <property type="match status" value="1"/>
</dbReference>
<feature type="domain" description="HAMP" evidence="7">
    <location>
        <begin position="213"/>
        <end position="265"/>
    </location>
</feature>
<evidence type="ECO:0000256" key="2">
    <source>
        <dbReference type="ARBA" id="ARBA00023224"/>
    </source>
</evidence>
<dbReference type="InterPro" id="IPR024478">
    <property type="entry name" value="HlyB_4HB_MCP"/>
</dbReference>
<evidence type="ECO:0000313" key="9">
    <source>
        <dbReference type="Proteomes" id="UP001595904"/>
    </source>
</evidence>
<name>A0ABV8SN51_9GAMM</name>
<comment type="caution">
    <text evidence="8">The sequence shown here is derived from an EMBL/GenBank/DDBJ whole genome shotgun (WGS) entry which is preliminary data.</text>
</comment>
<dbReference type="RefSeq" id="WP_380595468.1">
    <property type="nucleotide sequence ID" value="NZ_JBHSDU010000002.1"/>
</dbReference>
<dbReference type="Proteomes" id="UP001595904">
    <property type="component" value="Unassembled WGS sequence"/>
</dbReference>
<evidence type="ECO:0000259" key="7">
    <source>
        <dbReference type="PROSITE" id="PS50885"/>
    </source>
</evidence>
<keyword evidence="9" id="KW-1185">Reference proteome</keyword>
<dbReference type="CDD" id="cd06225">
    <property type="entry name" value="HAMP"/>
    <property type="match status" value="1"/>
</dbReference>
<organism evidence="8 9">
    <name type="scientific">Steroidobacter flavus</name>
    <dbReference type="NCBI Taxonomy" id="1842136"/>
    <lineage>
        <taxon>Bacteria</taxon>
        <taxon>Pseudomonadati</taxon>
        <taxon>Pseudomonadota</taxon>
        <taxon>Gammaproteobacteria</taxon>
        <taxon>Steroidobacterales</taxon>
        <taxon>Steroidobacteraceae</taxon>
        <taxon>Steroidobacter</taxon>
    </lineage>
</organism>
<evidence type="ECO:0000256" key="5">
    <source>
        <dbReference type="SAM" id="MobiDB-lite"/>
    </source>
</evidence>
<keyword evidence="2 4" id="KW-0807">Transducer</keyword>
<dbReference type="Pfam" id="PF12729">
    <property type="entry name" value="4HB_MCP_1"/>
    <property type="match status" value="1"/>
</dbReference>
<feature type="compositionally biased region" description="Polar residues" evidence="5">
    <location>
        <begin position="517"/>
        <end position="535"/>
    </location>
</feature>
<dbReference type="PANTHER" id="PTHR43531">
    <property type="entry name" value="PROTEIN ICFG"/>
    <property type="match status" value="1"/>
</dbReference>